<keyword evidence="2" id="KW-1133">Transmembrane helix</keyword>
<dbReference type="OrthoDB" id="60858at2759"/>
<dbReference type="AlphaFoldDB" id="A0A1E1JWB4"/>
<feature type="transmembrane region" description="Helical" evidence="2">
    <location>
        <begin position="154"/>
        <end position="175"/>
    </location>
</feature>
<sequence length="244" mass="27285">MVSRRGNTQEIPGTDLPPSTKPTTSRGRTWAHTPSNLAIIWLFISLPLVAWDVGYVMLRPLSMPGGSLHWPLWAPYELYGKVDYIYGWKAFNERNGFTAAQTLLNIVETSMYMYYLYILFAFGRQSHAQGRGAPSQSKVGFQGQQRYVDGQKGAVAVLVAYSAAVMTFSKTVLYWMNEYYSGFENIGHNSIRDLILLWIIPNGAWLLLPSYMIYMAGSEILQGLTIVAGGAVSSSDDVSWIKTE</sequence>
<protein>
    <recommendedName>
        <fullName evidence="5">C6 transcription factor</fullName>
    </recommendedName>
</protein>
<proteinExistence type="predicted"/>
<feature type="transmembrane region" description="Helical" evidence="2">
    <location>
        <begin position="38"/>
        <end position="58"/>
    </location>
</feature>
<feature type="compositionally biased region" description="Polar residues" evidence="1">
    <location>
        <begin position="1"/>
        <end position="11"/>
    </location>
</feature>
<reference evidence="4" key="1">
    <citation type="submission" date="2016-03" db="EMBL/GenBank/DDBJ databases">
        <authorList>
            <person name="Guldener U."/>
        </authorList>
    </citation>
    <scope>NUCLEOTIDE SEQUENCE [LARGE SCALE GENOMIC DNA]</scope>
    <source>
        <strain evidence="4">04CH-RAC-A.6.1</strain>
    </source>
</reference>
<name>A0A1E1JWB4_9HELO</name>
<feature type="transmembrane region" description="Helical" evidence="2">
    <location>
        <begin position="195"/>
        <end position="214"/>
    </location>
</feature>
<evidence type="ECO:0000313" key="4">
    <source>
        <dbReference type="Proteomes" id="UP000178912"/>
    </source>
</evidence>
<evidence type="ECO:0000256" key="2">
    <source>
        <dbReference type="SAM" id="Phobius"/>
    </source>
</evidence>
<dbReference type="EMBL" id="FJUX01000004">
    <property type="protein sequence ID" value="CZS90186.1"/>
    <property type="molecule type" value="Genomic_DNA"/>
</dbReference>
<organism evidence="3 4">
    <name type="scientific">Rhynchosporium agropyri</name>
    <dbReference type="NCBI Taxonomy" id="914238"/>
    <lineage>
        <taxon>Eukaryota</taxon>
        <taxon>Fungi</taxon>
        <taxon>Dikarya</taxon>
        <taxon>Ascomycota</taxon>
        <taxon>Pezizomycotina</taxon>
        <taxon>Leotiomycetes</taxon>
        <taxon>Helotiales</taxon>
        <taxon>Ploettnerulaceae</taxon>
        <taxon>Rhynchosporium</taxon>
    </lineage>
</organism>
<feature type="region of interest" description="Disordered" evidence="1">
    <location>
        <begin position="1"/>
        <end position="29"/>
    </location>
</feature>
<dbReference type="PANTHER" id="PTHR37919">
    <property type="entry name" value="PROTEIN CBG05606"/>
    <property type="match status" value="1"/>
</dbReference>
<evidence type="ECO:0000313" key="3">
    <source>
        <dbReference type="EMBL" id="CZS90186.1"/>
    </source>
</evidence>
<keyword evidence="2" id="KW-0472">Membrane</keyword>
<keyword evidence="4" id="KW-1185">Reference proteome</keyword>
<dbReference type="Proteomes" id="UP000178912">
    <property type="component" value="Unassembled WGS sequence"/>
</dbReference>
<dbReference type="PANTHER" id="PTHR37919:SF2">
    <property type="entry name" value="EXPERA DOMAIN-CONTAINING PROTEIN"/>
    <property type="match status" value="1"/>
</dbReference>
<accession>A0A1E1JWB4</accession>
<gene>
    <name evidence="3" type="ORF">RAG0_01348</name>
</gene>
<evidence type="ECO:0008006" key="5">
    <source>
        <dbReference type="Google" id="ProtNLM"/>
    </source>
</evidence>
<keyword evidence="2" id="KW-0812">Transmembrane</keyword>
<evidence type="ECO:0000256" key="1">
    <source>
        <dbReference type="SAM" id="MobiDB-lite"/>
    </source>
</evidence>